<dbReference type="GO" id="GO:0008131">
    <property type="term" value="F:primary methylamine oxidase activity"/>
    <property type="evidence" value="ECO:0007669"/>
    <property type="project" value="InterPro"/>
</dbReference>
<comment type="similarity">
    <text evidence="1">Belongs to the copper/topaquinone oxidase family.</text>
</comment>
<dbReference type="EMBL" id="NTYW01000020">
    <property type="protein sequence ID" value="PES35727.1"/>
    <property type="molecule type" value="Genomic_DNA"/>
</dbReference>
<evidence type="ECO:0000256" key="1">
    <source>
        <dbReference type="RuleBase" id="RU000672"/>
    </source>
</evidence>
<sequence>MLGCGCLEGIRYFDTKMPGSKGTIKTISDAICLHEEDYGIAWKHKDWRIEEVEARSSRLLTIFSA</sequence>
<dbReference type="PANTHER" id="PTHR10638">
    <property type="entry name" value="COPPER AMINE OXIDASE"/>
    <property type="match status" value="1"/>
</dbReference>
<keyword evidence="1" id="KW-0186">Copper</keyword>
<comment type="cofactor">
    <cofactor evidence="1">
        <name>Cu cation</name>
        <dbReference type="ChEBI" id="CHEBI:23378"/>
    </cofactor>
    <text evidence="1">Contains 1 topaquinone per subunit.</text>
</comment>
<gene>
    <name evidence="3" type="ORF">CN497_18205</name>
</gene>
<keyword evidence="1" id="KW-0479">Metal-binding</keyword>
<evidence type="ECO:0000259" key="2">
    <source>
        <dbReference type="Pfam" id="PF01179"/>
    </source>
</evidence>
<evidence type="ECO:0000313" key="4">
    <source>
        <dbReference type="Proteomes" id="UP000220341"/>
    </source>
</evidence>
<dbReference type="InterPro" id="IPR000269">
    <property type="entry name" value="Cu_amine_oxidase"/>
</dbReference>
<dbReference type="InterPro" id="IPR036460">
    <property type="entry name" value="Cu_amine_oxidase_C_sf"/>
</dbReference>
<dbReference type="AlphaFoldDB" id="A0AAE5P3Y4"/>
<dbReference type="PANTHER" id="PTHR10638:SF41">
    <property type="entry name" value="AMINE OXIDASE"/>
    <property type="match status" value="1"/>
</dbReference>
<comment type="PTM">
    <text evidence="1">Topaquinone (TPQ) is generated by copper-dependent autoxidation of a specific tyrosyl residue.</text>
</comment>
<comment type="caution">
    <text evidence="3">The sequence shown here is derived from an EMBL/GenBank/DDBJ whole genome shotgun (WGS) entry which is preliminary data.</text>
</comment>
<dbReference type="GO" id="GO:0009308">
    <property type="term" value="P:amine metabolic process"/>
    <property type="evidence" value="ECO:0007669"/>
    <property type="project" value="UniProtKB-UniRule"/>
</dbReference>
<organism evidence="3 4">
    <name type="scientific">Priestia megaterium</name>
    <name type="common">Bacillus megaterium</name>
    <dbReference type="NCBI Taxonomy" id="1404"/>
    <lineage>
        <taxon>Bacteria</taxon>
        <taxon>Bacillati</taxon>
        <taxon>Bacillota</taxon>
        <taxon>Bacilli</taxon>
        <taxon>Bacillales</taxon>
        <taxon>Bacillaceae</taxon>
        <taxon>Priestia</taxon>
    </lineage>
</organism>
<dbReference type="GO" id="GO:0005507">
    <property type="term" value="F:copper ion binding"/>
    <property type="evidence" value="ECO:0007669"/>
    <property type="project" value="InterPro"/>
</dbReference>
<protein>
    <recommendedName>
        <fullName evidence="1">Amine oxidase</fullName>
        <ecNumber evidence="1">1.4.3.-</ecNumber>
    </recommendedName>
</protein>
<dbReference type="SUPFAM" id="SSF49998">
    <property type="entry name" value="Amine oxidase catalytic domain"/>
    <property type="match status" value="1"/>
</dbReference>
<keyword evidence="1" id="KW-0560">Oxidoreductase</keyword>
<name>A0AAE5P3Y4_PRIMG</name>
<feature type="domain" description="Copper amine oxidase catalytic" evidence="2">
    <location>
        <begin position="2"/>
        <end position="62"/>
    </location>
</feature>
<dbReference type="Proteomes" id="UP000220341">
    <property type="component" value="Unassembled WGS sequence"/>
</dbReference>
<dbReference type="GO" id="GO:0048038">
    <property type="term" value="F:quinone binding"/>
    <property type="evidence" value="ECO:0007669"/>
    <property type="project" value="InterPro"/>
</dbReference>
<dbReference type="Pfam" id="PF01179">
    <property type="entry name" value="Cu_amine_oxid"/>
    <property type="match status" value="1"/>
</dbReference>
<reference evidence="3 4" key="1">
    <citation type="submission" date="2017-09" db="EMBL/GenBank/DDBJ databases">
        <title>Large-scale bioinformatics analysis of Bacillus genomes uncovers conserved roles of natural products in bacterial physiology.</title>
        <authorList>
            <consortium name="Agbiome Team Llc"/>
            <person name="Bleich R.M."/>
            <person name="Kirk G.J."/>
            <person name="Santa Maria K.C."/>
            <person name="Allen S.E."/>
            <person name="Farag S."/>
            <person name="Shank E.A."/>
            <person name="Bowers A."/>
        </authorList>
    </citation>
    <scope>NUCLEOTIDE SEQUENCE [LARGE SCALE GENOMIC DNA]</scope>
    <source>
        <strain evidence="3 4">AFS003013</strain>
    </source>
</reference>
<evidence type="ECO:0000313" key="3">
    <source>
        <dbReference type="EMBL" id="PES35727.1"/>
    </source>
</evidence>
<accession>A0AAE5P3Y4</accession>
<proteinExistence type="inferred from homology"/>
<keyword evidence="1" id="KW-0801">TPQ</keyword>
<dbReference type="InterPro" id="IPR015798">
    <property type="entry name" value="Cu_amine_oxidase_C"/>
</dbReference>
<dbReference type="EC" id="1.4.3.-" evidence="1"/>
<dbReference type="Gene3D" id="2.70.98.20">
    <property type="entry name" value="Copper amine oxidase, catalytic domain"/>
    <property type="match status" value="1"/>
</dbReference>